<feature type="compositionally biased region" description="Acidic residues" evidence="1">
    <location>
        <begin position="94"/>
        <end position="115"/>
    </location>
</feature>
<keyword evidence="3" id="KW-1185">Reference proteome</keyword>
<name>A0A0N5BXB4_STREA</name>
<evidence type="ECO:0000313" key="4">
    <source>
        <dbReference type="WBParaSite" id="SPAL_0001044700.1"/>
    </source>
</evidence>
<protein>
    <submittedName>
        <fullName evidence="4">Secreted protein</fullName>
    </submittedName>
</protein>
<organism evidence="3 4">
    <name type="scientific">Strongyloides papillosus</name>
    <name type="common">Intestinal threadworm</name>
    <dbReference type="NCBI Taxonomy" id="174720"/>
    <lineage>
        <taxon>Eukaryota</taxon>
        <taxon>Metazoa</taxon>
        <taxon>Ecdysozoa</taxon>
        <taxon>Nematoda</taxon>
        <taxon>Chromadorea</taxon>
        <taxon>Rhabditida</taxon>
        <taxon>Tylenchina</taxon>
        <taxon>Panagrolaimomorpha</taxon>
        <taxon>Strongyloidoidea</taxon>
        <taxon>Strongyloididae</taxon>
        <taxon>Strongyloides</taxon>
    </lineage>
</organism>
<feature type="region of interest" description="Disordered" evidence="1">
    <location>
        <begin position="52"/>
        <end position="115"/>
    </location>
</feature>
<dbReference type="AlphaFoldDB" id="A0A0N5BXB4"/>
<reference evidence="4" key="1">
    <citation type="submission" date="2017-02" db="UniProtKB">
        <authorList>
            <consortium name="WormBaseParasite"/>
        </authorList>
    </citation>
    <scope>IDENTIFICATION</scope>
</reference>
<accession>A0A0N5BXB4</accession>
<proteinExistence type="predicted"/>
<dbReference type="WBParaSite" id="SPAL_0001044700.1">
    <property type="protein sequence ID" value="SPAL_0001044700.1"/>
    <property type="gene ID" value="SPAL_0001044700"/>
</dbReference>
<dbReference type="Proteomes" id="UP000046392">
    <property type="component" value="Unplaced"/>
</dbReference>
<feature type="signal peptide" evidence="2">
    <location>
        <begin position="1"/>
        <end position="22"/>
    </location>
</feature>
<evidence type="ECO:0000256" key="1">
    <source>
        <dbReference type="SAM" id="MobiDB-lite"/>
    </source>
</evidence>
<evidence type="ECO:0000313" key="3">
    <source>
        <dbReference type="Proteomes" id="UP000046392"/>
    </source>
</evidence>
<sequence length="115" mass="13319">MIQIKYLISISLFLIIFIACEQREESVVAQEKMEELRKIQALSFSVNDIDQRHINDGTEDDEVKEETLPPDFTIPNIGTNPPGDEIDMEKVEQPEDFNEESEEDDEEGDDEEEKK</sequence>
<keyword evidence="2" id="KW-0732">Signal</keyword>
<dbReference type="PROSITE" id="PS51257">
    <property type="entry name" value="PROKAR_LIPOPROTEIN"/>
    <property type="match status" value="1"/>
</dbReference>
<evidence type="ECO:0000256" key="2">
    <source>
        <dbReference type="SAM" id="SignalP"/>
    </source>
</evidence>
<feature type="chain" id="PRO_5005895076" evidence="2">
    <location>
        <begin position="23"/>
        <end position="115"/>
    </location>
</feature>